<feature type="region of interest" description="Disordered" evidence="1">
    <location>
        <begin position="109"/>
        <end position="167"/>
    </location>
</feature>
<feature type="compositionally biased region" description="Basic residues" evidence="1">
    <location>
        <begin position="144"/>
        <end position="153"/>
    </location>
</feature>
<gene>
    <name evidence="2" type="ORF">CRG98_017757</name>
</gene>
<keyword evidence="3" id="KW-1185">Reference proteome</keyword>
<evidence type="ECO:0000256" key="1">
    <source>
        <dbReference type="SAM" id="MobiDB-lite"/>
    </source>
</evidence>
<feature type="compositionally biased region" description="Basic residues" evidence="1">
    <location>
        <begin position="122"/>
        <end position="132"/>
    </location>
</feature>
<evidence type="ECO:0000313" key="2">
    <source>
        <dbReference type="EMBL" id="PKI61859.1"/>
    </source>
</evidence>
<sequence>MHQSPGNFKSVGKQELRLRCWDKLVVPLVNYPTNWIEETRSSLMTVAALADELSLAVAWEVEAQAYQLERLEARNCGRNLRSWNSKLRKSNLRSFKLVGVGTTEQESLALAEQEESEEMSNAKRRSRRLRHGNVREKGRALEKKGKRRGKKSVGLRANGLGFGPRALIRPGLRPSLYRIRNRRIGLIPGKEGERERERGGKEYLELEVELQRGSPEPKSPDGGKAKQGKAVEKGDENHRRNGERKGRGQRVRVGVGVEVAQKGRGQRVGVGVEIARKGRG</sequence>
<dbReference type="Proteomes" id="UP000233551">
    <property type="component" value="Unassembled WGS sequence"/>
</dbReference>
<evidence type="ECO:0000313" key="3">
    <source>
        <dbReference type="Proteomes" id="UP000233551"/>
    </source>
</evidence>
<feature type="compositionally biased region" description="Basic and acidic residues" evidence="1">
    <location>
        <begin position="218"/>
        <end position="246"/>
    </location>
</feature>
<feature type="region of interest" description="Disordered" evidence="1">
    <location>
        <begin position="210"/>
        <end position="256"/>
    </location>
</feature>
<proteinExistence type="predicted"/>
<comment type="caution">
    <text evidence="2">The sequence shown here is derived from an EMBL/GenBank/DDBJ whole genome shotgun (WGS) entry which is preliminary data.</text>
</comment>
<name>A0A2I0JZW4_PUNGR</name>
<dbReference type="AlphaFoldDB" id="A0A2I0JZW4"/>
<organism evidence="2 3">
    <name type="scientific">Punica granatum</name>
    <name type="common">Pomegranate</name>
    <dbReference type="NCBI Taxonomy" id="22663"/>
    <lineage>
        <taxon>Eukaryota</taxon>
        <taxon>Viridiplantae</taxon>
        <taxon>Streptophyta</taxon>
        <taxon>Embryophyta</taxon>
        <taxon>Tracheophyta</taxon>
        <taxon>Spermatophyta</taxon>
        <taxon>Magnoliopsida</taxon>
        <taxon>eudicotyledons</taxon>
        <taxon>Gunneridae</taxon>
        <taxon>Pentapetalae</taxon>
        <taxon>rosids</taxon>
        <taxon>malvids</taxon>
        <taxon>Myrtales</taxon>
        <taxon>Lythraceae</taxon>
        <taxon>Punica</taxon>
    </lineage>
</organism>
<dbReference type="EMBL" id="PGOL01001001">
    <property type="protein sequence ID" value="PKI61859.1"/>
    <property type="molecule type" value="Genomic_DNA"/>
</dbReference>
<accession>A0A2I0JZW4</accession>
<reference evidence="2 3" key="1">
    <citation type="submission" date="2017-11" db="EMBL/GenBank/DDBJ databases">
        <title>De-novo sequencing of pomegranate (Punica granatum L.) genome.</title>
        <authorList>
            <person name="Akparov Z."/>
            <person name="Amiraslanov A."/>
            <person name="Hajiyeva S."/>
            <person name="Abbasov M."/>
            <person name="Kaur K."/>
            <person name="Hamwieh A."/>
            <person name="Solovyev V."/>
            <person name="Salamov A."/>
            <person name="Braich B."/>
            <person name="Kosarev P."/>
            <person name="Mahmoud A."/>
            <person name="Hajiyev E."/>
            <person name="Babayeva S."/>
            <person name="Izzatullayeva V."/>
            <person name="Mammadov A."/>
            <person name="Mammadov A."/>
            <person name="Sharifova S."/>
            <person name="Ojaghi J."/>
            <person name="Eynullazada K."/>
            <person name="Bayramov B."/>
            <person name="Abdulazimova A."/>
            <person name="Shahmuradov I."/>
        </authorList>
    </citation>
    <scope>NUCLEOTIDE SEQUENCE [LARGE SCALE GENOMIC DNA]</scope>
    <source>
        <strain evidence="3">cv. AG2017</strain>
        <tissue evidence="2">Leaf</tissue>
    </source>
</reference>
<protein>
    <submittedName>
        <fullName evidence="2">Uncharacterized protein</fullName>
    </submittedName>
</protein>
<feature type="compositionally biased region" description="Basic and acidic residues" evidence="1">
    <location>
        <begin position="133"/>
        <end position="143"/>
    </location>
</feature>